<feature type="transmembrane region" description="Helical" evidence="1">
    <location>
        <begin position="315"/>
        <end position="339"/>
    </location>
</feature>
<dbReference type="RefSeq" id="WP_184918638.1">
    <property type="nucleotide sequence ID" value="NZ_JACHJR010000001.1"/>
</dbReference>
<dbReference type="InterPro" id="IPR011009">
    <property type="entry name" value="Kinase-like_dom_sf"/>
</dbReference>
<name>A0A7W7SEV4_9ACTN</name>
<organism evidence="3 4">
    <name type="scientific">Kitasatospora gansuensis</name>
    <dbReference type="NCBI Taxonomy" id="258050"/>
    <lineage>
        <taxon>Bacteria</taxon>
        <taxon>Bacillati</taxon>
        <taxon>Actinomycetota</taxon>
        <taxon>Actinomycetes</taxon>
        <taxon>Kitasatosporales</taxon>
        <taxon>Streptomycetaceae</taxon>
        <taxon>Kitasatospora</taxon>
    </lineage>
</organism>
<keyword evidence="1" id="KW-0812">Transmembrane</keyword>
<evidence type="ECO:0000313" key="4">
    <source>
        <dbReference type="Proteomes" id="UP000573327"/>
    </source>
</evidence>
<dbReference type="SUPFAM" id="SSF56112">
    <property type="entry name" value="Protein kinase-like (PK-like)"/>
    <property type="match status" value="1"/>
</dbReference>
<keyword evidence="1" id="KW-1133">Transmembrane helix</keyword>
<dbReference type="PROSITE" id="PS50011">
    <property type="entry name" value="PROTEIN_KINASE_DOM"/>
    <property type="match status" value="1"/>
</dbReference>
<dbReference type="GO" id="GO:0004672">
    <property type="term" value="F:protein kinase activity"/>
    <property type="evidence" value="ECO:0007669"/>
    <property type="project" value="InterPro"/>
</dbReference>
<evidence type="ECO:0000259" key="2">
    <source>
        <dbReference type="PROSITE" id="PS50011"/>
    </source>
</evidence>
<dbReference type="EMBL" id="JACHJR010000001">
    <property type="protein sequence ID" value="MBB4948772.1"/>
    <property type="molecule type" value="Genomic_DNA"/>
</dbReference>
<dbReference type="Gene3D" id="1.10.510.10">
    <property type="entry name" value="Transferase(Phosphotransferase) domain 1"/>
    <property type="match status" value="1"/>
</dbReference>
<comment type="caution">
    <text evidence="3">The sequence shown here is derived from an EMBL/GenBank/DDBJ whole genome shotgun (WGS) entry which is preliminary data.</text>
</comment>
<dbReference type="Pfam" id="PF07714">
    <property type="entry name" value="PK_Tyr_Ser-Thr"/>
    <property type="match status" value="1"/>
</dbReference>
<dbReference type="AlphaFoldDB" id="A0A7W7SEV4"/>
<keyword evidence="1" id="KW-0472">Membrane</keyword>
<feature type="domain" description="Protein kinase" evidence="2">
    <location>
        <begin position="1"/>
        <end position="293"/>
    </location>
</feature>
<proteinExistence type="predicted"/>
<accession>A0A7W7SEV4</accession>
<dbReference type="InterPro" id="IPR001245">
    <property type="entry name" value="Ser-Thr/Tyr_kinase_cat_dom"/>
</dbReference>
<reference evidence="3 4" key="1">
    <citation type="submission" date="2020-08" db="EMBL/GenBank/DDBJ databases">
        <title>Sequencing the genomes of 1000 actinobacteria strains.</title>
        <authorList>
            <person name="Klenk H.-P."/>
        </authorList>
    </citation>
    <scope>NUCLEOTIDE SEQUENCE [LARGE SCALE GENOMIC DNA]</scope>
    <source>
        <strain evidence="3 4">DSM 44786</strain>
    </source>
</reference>
<evidence type="ECO:0000313" key="3">
    <source>
        <dbReference type="EMBL" id="MBB4948772.1"/>
    </source>
</evidence>
<keyword evidence="4" id="KW-1185">Reference proteome</keyword>
<dbReference type="SMART" id="SM00220">
    <property type="entry name" value="S_TKc"/>
    <property type="match status" value="1"/>
</dbReference>
<evidence type="ECO:0000256" key="1">
    <source>
        <dbReference type="SAM" id="Phobius"/>
    </source>
</evidence>
<dbReference type="Proteomes" id="UP000573327">
    <property type="component" value="Unassembled WGS sequence"/>
</dbReference>
<dbReference type="GO" id="GO:0005524">
    <property type="term" value="F:ATP binding"/>
    <property type="evidence" value="ECO:0007669"/>
    <property type="project" value="InterPro"/>
</dbReference>
<dbReference type="InterPro" id="IPR000719">
    <property type="entry name" value="Prot_kinase_dom"/>
</dbReference>
<sequence length="341" mass="35411">MLAPGQVVGGRYRVTDRPIGAAVRVVELHSGEQTRLAALDLPELLNQDDWDAEPWTGLAERLAAGLATVPAHPRLLRGFGAFVEGRRLWVAEELPAGVPLAELAERPWSPYRVAELAADLAGALGALHRAGLVHGNVSMESVLVGEDGAALLGGLLAGAAEEGYCAALGGPVPRRVYEARAVLLGVRAERWAPVGGAAGDGWALGVLMYRLLTGHPPYPERELGELLAAVRDGRSAPADGCGPLRPVVEGLLAGGLTLGQLRSWLAAFLAAAPEPFERVTPLLPVVRPRGPVVRRPRAKTPVVTAGRAGRRVSPLLLGPLLVGGVLVLLAAALAAVVAFGG</sequence>
<gene>
    <name evidence="3" type="ORF">F4556_004307</name>
</gene>
<protein>
    <recommendedName>
        <fullName evidence="2">Protein kinase domain-containing protein</fullName>
    </recommendedName>
</protein>